<sequence length="443" mass="49684">MPVVAKKQAPKKALNKRAQRKKSLKEKVPDSDILPRAKVGGKLPPRLKHPVIIDSPVKAKSNAKPEEMWPERRCQSPVQILPMEAPVFVKGTELGLPELSTETKPELSPRVGDQSSHRLPKIYLGDTSPTPRWLIRRANPEAGQHTSPRSSVSSSSRLPELGQLRWEFDPGPPATHGQDESRLRDYAYQYLLNSLCDPIVRDEVREMIWSSFYAPTVAHVEDPLPIPPPPPHFKDQRPSDYVNLRPPISASNPDEYHFMYPGYERPSLTARAYQSNYTPAISHSSRGSNGSYSSTRWSISESTHTSSSVSTNPKDYVPEYHDMLNDDNAHHFGPSFSPKTKSSFSGEVSVLLRPPKRGKGRPKKERSTTTFYVDIQTLDEVYSAGAFAAGARGPRREAWRRSMSMPSPEAFSGDEGIRLPRLSRKAKKEAAARIMKIREGDYV</sequence>
<evidence type="ECO:0000313" key="2">
    <source>
        <dbReference type="EMBL" id="OJJ60990.1"/>
    </source>
</evidence>
<evidence type="ECO:0000256" key="1">
    <source>
        <dbReference type="SAM" id="MobiDB-lite"/>
    </source>
</evidence>
<evidence type="ECO:0000313" key="3">
    <source>
        <dbReference type="Proteomes" id="UP000184356"/>
    </source>
</evidence>
<feature type="region of interest" description="Disordered" evidence="1">
    <location>
        <begin position="98"/>
        <end position="125"/>
    </location>
</feature>
<feature type="region of interest" description="Disordered" evidence="1">
    <location>
        <begin position="1"/>
        <end position="71"/>
    </location>
</feature>
<dbReference type="Proteomes" id="UP000184356">
    <property type="component" value="Unassembled WGS sequence"/>
</dbReference>
<dbReference type="OrthoDB" id="4506111at2759"/>
<organism evidence="2 3">
    <name type="scientific">Aspergillus sydowii CBS 593.65</name>
    <dbReference type="NCBI Taxonomy" id="1036612"/>
    <lineage>
        <taxon>Eukaryota</taxon>
        <taxon>Fungi</taxon>
        <taxon>Dikarya</taxon>
        <taxon>Ascomycota</taxon>
        <taxon>Pezizomycotina</taxon>
        <taxon>Eurotiomycetes</taxon>
        <taxon>Eurotiomycetidae</taxon>
        <taxon>Eurotiales</taxon>
        <taxon>Aspergillaceae</taxon>
        <taxon>Aspergillus</taxon>
        <taxon>Aspergillus subgen. Nidulantes</taxon>
    </lineage>
</organism>
<protein>
    <submittedName>
        <fullName evidence="2">Uncharacterized protein</fullName>
    </submittedName>
</protein>
<name>A0A1L9TNJ0_9EURO</name>
<dbReference type="EMBL" id="KV878584">
    <property type="protein sequence ID" value="OJJ60990.1"/>
    <property type="molecule type" value="Genomic_DNA"/>
</dbReference>
<gene>
    <name evidence="2" type="ORF">ASPSYDRAFT_42827</name>
</gene>
<dbReference type="RefSeq" id="XP_040704796.1">
    <property type="nucleotide sequence ID" value="XM_040846536.1"/>
</dbReference>
<dbReference type="GeneID" id="63762609"/>
<proteinExistence type="predicted"/>
<feature type="compositionally biased region" description="Basic and acidic residues" evidence="1">
    <location>
        <begin position="25"/>
        <end position="35"/>
    </location>
</feature>
<dbReference type="VEuPathDB" id="FungiDB:ASPSYDRAFT_42827"/>
<accession>A0A1L9TNJ0</accession>
<reference evidence="3" key="1">
    <citation type="journal article" date="2017" name="Genome Biol.">
        <title>Comparative genomics reveals high biological diversity and specific adaptations in the industrially and medically important fungal genus Aspergillus.</title>
        <authorList>
            <person name="de Vries R.P."/>
            <person name="Riley R."/>
            <person name="Wiebenga A."/>
            <person name="Aguilar-Osorio G."/>
            <person name="Amillis S."/>
            <person name="Uchima C.A."/>
            <person name="Anderluh G."/>
            <person name="Asadollahi M."/>
            <person name="Askin M."/>
            <person name="Barry K."/>
            <person name="Battaglia E."/>
            <person name="Bayram O."/>
            <person name="Benocci T."/>
            <person name="Braus-Stromeyer S.A."/>
            <person name="Caldana C."/>
            <person name="Canovas D."/>
            <person name="Cerqueira G.C."/>
            <person name="Chen F."/>
            <person name="Chen W."/>
            <person name="Choi C."/>
            <person name="Clum A."/>
            <person name="Dos Santos R.A."/>
            <person name="Damasio A.R."/>
            <person name="Diallinas G."/>
            <person name="Emri T."/>
            <person name="Fekete E."/>
            <person name="Flipphi M."/>
            <person name="Freyberg S."/>
            <person name="Gallo A."/>
            <person name="Gournas C."/>
            <person name="Habgood R."/>
            <person name="Hainaut M."/>
            <person name="Harispe M.L."/>
            <person name="Henrissat B."/>
            <person name="Hilden K.S."/>
            <person name="Hope R."/>
            <person name="Hossain A."/>
            <person name="Karabika E."/>
            <person name="Karaffa L."/>
            <person name="Karanyi Z."/>
            <person name="Krasevec N."/>
            <person name="Kuo A."/>
            <person name="Kusch H."/>
            <person name="LaButti K."/>
            <person name="Lagendijk E.L."/>
            <person name="Lapidus A."/>
            <person name="Levasseur A."/>
            <person name="Lindquist E."/>
            <person name="Lipzen A."/>
            <person name="Logrieco A.F."/>
            <person name="MacCabe A."/>
            <person name="Maekelae M.R."/>
            <person name="Malavazi I."/>
            <person name="Melin P."/>
            <person name="Meyer V."/>
            <person name="Mielnichuk N."/>
            <person name="Miskei M."/>
            <person name="Molnar A.P."/>
            <person name="Mule G."/>
            <person name="Ngan C.Y."/>
            <person name="Orejas M."/>
            <person name="Orosz E."/>
            <person name="Ouedraogo J.P."/>
            <person name="Overkamp K.M."/>
            <person name="Park H.-S."/>
            <person name="Perrone G."/>
            <person name="Piumi F."/>
            <person name="Punt P.J."/>
            <person name="Ram A.F."/>
            <person name="Ramon A."/>
            <person name="Rauscher S."/>
            <person name="Record E."/>
            <person name="Riano-Pachon D.M."/>
            <person name="Robert V."/>
            <person name="Roehrig J."/>
            <person name="Ruller R."/>
            <person name="Salamov A."/>
            <person name="Salih N.S."/>
            <person name="Samson R.A."/>
            <person name="Sandor E."/>
            <person name="Sanguinetti M."/>
            <person name="Schuetze T."/>
            <person name="Sepcic K."/>
            <person name="Shelest E."/>
            <person name="Sherlock G."/>
            <person name="Sophianopoulou V."/>
            <person name="Squina F.M."/>
            <person name="Sun H."/>
            <person name="Susca A."/>
            <person name="Todd R.B."/>
            <person name="Tsang A."/>
            <person name="Unkles S.E."/>
            <person name="van de Wiele N."/>
            <person name="van Rossen-Uffink D."/>
            <person name="Oliveira J.V."/>
            <person name="Vesth T.C."/>
            <person name="Visser J."/>
            <person name="Yu J.-H."/>
            <person name="Zhou M."/>
            <person name="Andersen M.R."/>
            <person name="Archer D.B."/>
            <person name="Baker S.E."/>
            <person name="Benoit I."/>
            <person name="Brakhage A.A."/>
            <person name="Braus G.H."/>
            <person name="Fischer R."/>
            <person name="Frisvad J.C."/>
            <person name="Goldman G.H."/>
            <person name="Houbraken J."/>
            <person name="Oakley B."/>
            <person name="Pocsi I."/>
            <person name="Scazzocchio C."/>
            <person name="Seiboth B."/>
            <person name="vanKuyk P.A."/>
            <person name="Wortman J."/>
            <person name="Dyer P.S."/>
            <person name="Grigoriev I.V."/>
        </authorList>
    </citation>
    <scope>NUCLEOTIDE SEQUENCE [LARGE SCALE GENOMIC DNA]</scope>
    <source>
        <strain evidence="3">CBS 593.65</strain>
    </source>
</reference>
<keyword evidence="3" id="KW-1185">Reference proteome</keyword>
<dbReference type="AlphaFoldDB" id="A0A1L9TNJ0"/>
<feature type="compositionally biased region" description="Basic residues" evidence="1">
    <location>
        <begin position="8"/>
        <end position="24"/>
    </location>
</feature>